<accession>A0AAW1UTJ9</accession>
<keyword evidence="4" id="KW-1185">Reference proteome</keyword>
<dbReference type="AlphaFoldDB" id="A0AAW1UTJ9"/>
<dbReference type="Gene3D" id="3.30.160.60">
    <property type="entry name" value="Classic Zinc Finger"/>
    <property type="match status" value="1"/>
</dbReference>
<keyword evidence="1" id="KW-0862">Zinc</keyword>
<evidence type="ECO:0000256" key="1">
    <source>
        <dbReference type="PROSITE-ProRule" id="PRU00042"/>
    </source>
</evidence>
<evidence type="ECO:0000313" key="4">
    <source>
        <dbReference type="Proteomes" id="UP001431783"/>
    </source>
</evidence>
<gene>
    <name evidence="3" type="ORF">WA026_013674</name>
</gene>
<protein>
    <recommendedName>
        <fullName evidence="2">C2H2-type domain-containing protein</fullName>
    </recommendedName>
</protein>
<dbReference type="InterPro" id="IPR013087">
    <property type="entry name" value="Znf_C2H2_type"/>
</dbReference>
<dbReference type="Proteomes" id="UP001431783">
    <property type="component" value="Unassembled WGS sequence"/>
</dbReference>
<organism evidence="3 4">
    <name type="scientific">Henosepilachna vigintioctopunctata</name>
    <dbReference type="NCBI Taxonomy" id="420089"/>
    <lineage>
        <taxon>Eukaryota</taxon>
        <taxon>Metazoa</taxon>
        <taxon>Ecdysozoa</taxon>
        <taxon>Arthropoda</taxon>
        <taxon>Hexapoda</taxon>
        <taxon>Insecta</taxon>
        <taxon>Pterygota</taxon>
        <taxon>Neoptera</taxon>
        <taxon>Endopterygota</taxon>
        <taxon>Coleoptera</taxon>
        <taxon>Polyphaga</taxon>
        <taxon>Cucujiformia</taxon>
        <taxon>Coccinelloidea</taxon>
        <taxon>Coccinellidae</taxon>
        <taxon>Epilachninae</taxon>
        <taxon>Epilachnini</taxon>
        <taxon>Henosepilachna</taxon>
    </lineage>
</organism>
<sequence>MSAGPSHGNMGERSGQGFIAWHLSNQSQDEVFLAAQEAVGAHRDSQELDFKIGNDGRYNCHKCKASYKNKKRVIRHLIYKCGVEPKFKCENCLQKFEHNYHLKQHTF</sequence>
<keyword evidence="1" id="KW-0863">Zinc-finger</keyword>
<keyword evidence="1" id="KW-0479">Metal-binding</keyword>
<reference evidence="3 4" key="1">
    <citation type="submission" date="2023-03" db="EMBL/GenBank/DDBJ databases">
        <title>Genome insight into feeding habits of ladybird beetles.</title>
        <authorList>
            <person name="Li H.-S."/>
            <person name="Huang Y.-H."/>
            <person name="Pang H."/>
        </authorList>
    </citation>
    <scope>NUCLEOTIDE SEQUENCE [LARGE SCALE GENOMIC DNA]</scope>
    <source>
        <strain evidence="3">SYSU_2023b</strain>
        <tissue evidence="3">Whole body</tissue>
    </source>
</reference>
<dbReference type="PROSITE" id="PS50157">
    <property type="entry name" value="ZINC_FINGER_C2H2_2"/>
    <property type="match status" value="1"/>
</dbReference>
<dbReference type="GO" id="GO:0008270">
    <property type="term" value="F:zinc ion binding"/>
    <property type="evidence" value="ECO:0007669"/>
    <property type="project" value="UniProtKB-KW"/>
</dbReference>
<evidence type="ECO:0000313" key="3">
    <source>
        <dbReference type="EMBL" id="KAK9885805.1"/>
    </source>
</evidence>
<evidence type="ECO:0000259" key="2">
    <source>
        <dbReference type="PROSITE" id="PS50157"/>
    </source>
</evidence>
<name>A0AAW1UTJ9_9CUCU</name>
<dbReference type="EMBL" id="JARQZJ010000097">
    <property type="protein sequence ID" value="KAK9885805.1"/>
    <property type="molecule type" value="Genomic_DNA"/>
</dbReference>
<feature type="domain" description="C2H2-type" evidence="2">
    <location>
        <begin position="87"/>
        <end position="107"/>
    </location>
</feature>
<proteinExistence type="predicted"/>
<comment type="caution">
    <text evidence="3">The sequence shown here is derived from an EMBL/GenBank/DDBJ whole genome shotgun (WGS) entry which is preliminary data.</text>
</comment>